<dbReference type="RefSeq" id="WP_011469488.1">
    <property type="nucleotide sequence ID" value="NC_007912.1"/>
</dbReference>
<dbReference type="KEGG" id="sde:Sde_3015"/>
<dbReference type="eggNOG" id="ENOG50345JN">
    <property type="taxonomic scope" value="Bacteria"/>
</dbReference>
<reference evidence="1 2" key="1">
    <citation type="journal article" date="2008" name="PLoS Genet.">
        <title>Complete genome sequence of the complex carbohydrate-degrading marine bacterium, Saccharophagus degradans strain 2-40 T.</title>
        <authorList>
            <person name="Weiner R.M."/>
            <person name="Taylor L.E.II."/>
            <person name="Henrissat B."/>
            <person name="Hauser L."/>
            <person name="Land M."/>
            <person name="Coutinho P.M."/>
            <person name="Rancurel C."/>
            <person name="Saunders E.H."/>
            <person name="Longmire A.G."/>
            <person name="Zhang H."/>
            <person name="Bayer E.A."/>
            <person name="Gilbert H.J."/>
            <person name="Larimer F."/>
            <person name="Zhulin I.B."/>
            <person name="Ekborg N.A."/>
            <person name="Lamed R."/>
            <person name="Richardson P.M."/>
            <person name="Borovok I."/>
            <person name="Hutcheson S."/>
        </authorList>
    </citation>
    <scope>NUCLEOTIDE SEQUENCE [LARGE SCALE GENOMIC DNA]</scope>
    <source>
        <strain evidence="2">2-40 / ATCC 43961 / DSM 17024</strain>
    </source>
</reference>
<accession>Q21GA7</accession>
<evidence type="ECO:0000313" key="1">
    <source>
        <dbReference type="EMBL" id="ABD82272.1"/>
    </source>
</evidence>
<dbReference type="HOGENOM" id="CLU_2131837_0_0_6"/>
<dbReference type="OrthoDB" id="7068330at2"/>
<keyword evidence="2" id="KW-1185">Reference proteome</keyword>
<sequence length="123" mass="13158">MKSAIVEPVFNLKGSCMLKNILFLFVMVSPVCGAGENYVSGQITSLKGAGTNPAIRIGDRLVPGNCDGGTYGWLQFKGSTQEQQWLYSTALAMALSKKKVTVYTNNDGTSCKISNIQITSGLN</sequence>
<dbReference type="Proteomes" id="UP000001947">
    <property type="component" value="Chromosome"/>
</dbReference>
<organism evidence="1 2">
    <name type="scientific">Saccharophagus degradans (strain 2-40 / ATCC 43961 / DSM 17024)</name>
    <dbReference type="NCBI Taxonomy" id="203122"/>
    <lineage>
        <taxon>Bacteria</taxon>
        <taxon>Pseudomonadati</taxon>
        <taxon>Pseudomonadota</taxon>
        <taxon>Gammaproteobacteria</taxon>
        <taxon>Cellvibrionales</taxon>
        <taxon>Cellvibrionaceae</taxon>
        <taxon>Saccharophagus</taxon>
    </lineage>
</organism>
<dbReference type="EMBL" id="CP000282">
    <property type="protein sequence ID" value="ABD82272.1"/>
    <property type="molecule type" value="Genomic_DNA"/>
</dbReference>
<name>Q21GA7_SACD2</name>
<protein>
    <submittedName>
        <fullName evidence="1">Uncharacterized protein</fullName>
    </submittedName>
</protein>
<gene>
    <name evidence="1" type="ordered locus">Sde_3015</name>
</gene>
<proteinExistence type="predicted"/>
<dbReference type="STRING" id="203122.Sde_3015"/>
<dbReference type="GeneID" id="98614650"/>
<dbReference type="AlphaFoldDB" id="Q21GA7"/>
<evidence type="ECO:0000313" key="2">
    <source>
        <dbReference type="Proteomes" id="UP000001947"/>
    </source>
</evidence>